<keyword evidence="1" id="KW-0472">Membrane</keyword>
<protein>
    <submittedName>
        <fullName evidence="2">Uncharacterized protein</fullName>
    </submittedName>
</protein>
<organism evidence="2">
    <name type="scientific">marine sediment metagenome</name>
    <dbReference type="NCBI Taxonomy" id="412755"/>
    <lineage>
        <taxon>unclassified sequences</taxon>
        <taxon>metagenomes</taxon>
        <taxon>ecological metagenomes</taxon>
    </lineage>
</organism>
<evidence type="ECO:0000313" key="2">
    <source>
        <dbReference type="EMBL" id="GAJ09817.1"/>
    </source>
</evidence>
<feature type="non-terminal residue" evidence="2">
    <location>
        <position position="1"/>
    </location>
</feature>
<dbReference type="AlphaFoldDB" id="X1V1W5"/>
<evidence type="ECO:0000256" key="1">
    <source>
        <dbReference type="SAM" id="Phobius"/>
    </source>
</evidence>
<proteinExistence type="predicted"/>
<feature type="transmembrane region" description="Helical" evidence="1">
    <location>
        <begin position="58"/>
        <end position="78"/>
    </location>
</feature>
<keyword evidence="1" id="KW-0812">Transmembrane</keyword>
<name>X1V1W5_9ZZZZ</name>
<comment type="caution">
    <text evidence="2">The sequence shown here is derived from an EMBL/GenBank/DDBJ whole genome shotgun (WGS) entry which is preliminary data.</text>
</comment>
<dbReference type="EMBL" id="BARW01032124">
    <property type="protein sequence ID" value="GAJ09817.1"/>
    <property type="molecule type" value="Genomic_DNA"/>
</dbReference>
<feature type="transmembrane region" description="Helical" evidence="1">
    <location>
        <begin position="6"/>
        <end position="26"/>
    </location>
</feature>
<sequence length="91" mass="9733">ILSAHGANVIAPLGVFVWLCAVIYVLGRIPISVANLGVREFTLVGLLALYGVDKSQALLMSMILFSALIVMAVIGAIYQLSWTVSEKKSNI</sequence>
<keyword evidence="1" id="KW-1133">Transmembrane helix</keyword>
<accession>X1V1W5</accession>
<reference evidence="2" key="1">
    <citation type="journal article" date="2014" name="Front. Microbiol.">
        <title>High frequency of phylogenetically diverse reductive dehalogenase-homologous genes in deep subseafloor sedimentary metagenomes.</title>
        <authorList>
            <person name="Kawai M."/>
            <person name="Futagami T."/>
            <person name="Toyoda A."/>
            <person name="Takaki Y."/>
            <person name="Nishi S."/>
            <person name="Hori S."/>
            <person name="Arai W."/>
            <person name="Tsubouchi T."/>
            <person name="Morono Y."/>
            <person name="Uchiyama I."/>
            <person name="Ito T."/>
            <person name="Fujiyama A."/>
            <person name="Inagaki F."/>
            <person name="Takami H."/>
        </authorList>
    </citation>
    <scope>NUCLEOTIDE SEQUENCE</scope>
    <source>
        <strain evidence="2">Expedition CK06-06</strain>
    </source>
</reference>
<gene>
    <name evidence="2" type="ORF">S12H4_50913</name>
</gene>